<gene>
    <name evidence="5" type="ORF">ACFQ4O_01785</name>
</gene>
<dbReference type="EMBL" id="JBHTMX010000005">
    <property type="protein sequence ID" value="MFD1330724.1"/>
    <property type="molecule type" value="Genomic_DNA"/>
</dbReference>
<dbReference type="InterPro" id="IPR001525">
    <property type="entry name" value="C5_MeTfrase"/>
</dbReference>
<evidence type="ECO:0000256" key="2">
    <source>
        <dbReference type="ARBA" id="ARBA00022679"/>
    </source>
</evidence>
<keyword evidence="6" id="KW-1185">Reference proteome</keyword>
<organism evidence="5 6">
    <name type="scientific">Methylopila musalis</name>
    <dbReference type="NCBI Taxonomy" id="1134781"/>
    <lineage>
        <taxon>Bacteria</taxon>
        <taxon>Pseudomonadati</taxon>
        <taxon>Pseudomonadota</taxon>
        <taxon>Alphaproteobacteria</taxon>
        <taxon>Hyphomicrobiales</taxon>
        <taxon>Methylopilaceae</taxon>
        <taxon>Methylopila</taxon>
    </lineage>
</organism>
<dbReference type="InterPro" id="IPR029063">
    <property type="entry name" value="SAM-dependent_MTases_sf"/>
</dbReference>
<accession>A0ABW3Z3D4</accession>
<proteinExistence type="predicted"/>
<dbReference type="Gene3D" id="3.90.120.10">
    <property type="entry name" value="DNA Methylase, subunit A, domain 2"/>
    <property type="match status" value="1"/>
</dbReference>
<keyword evidence="3" id="KW-0680">Restriction system</keyword>
<evidence type="ECO:0000313" key="6">
    <source>
        <dbReference type="Proteomes" id="UP001597171"/>
    </source>
</evidence>
<evidence type="ECO:0000256" key="4">
    <source>
        <dbReference type="ARBA" id="ARBA00047422"/>
    </source>
</evidence>
<dbReference type="GO" id="GO:0032259">
    <property type="term" value="P:methylation"/>
    <property type="evidence" value="ECO:0007669"/>
    <property type="project" value="UniProtKB-KW"/>
</dbReference>
<dbReference type="RefSeq" id="WP_378773913.1">
    <property type="nucleotide sequence ID" value="NZ_JBHTMX010000005.1"/>
</dbReference>
<dbReference type="GO" id="GO:0008168">
    <property type="term" value="F:methyltransferase activity"/>
    <property type="evidence" value="ECO:0007669"/>
    <property type="project" value="UniProtKB-KW"/>
</dbReference>
<comment type="catalytic activity">
    <reaction evidence="4">
        <text>a 2'-deoxycytidine in DNA + S-adenosyl-L-methionine = a 5-methyl-2'-deoxycytidine in DNA + S-adenosyl-L-homocysteine + H(+)</text>
        <dbReference type="Rhea" id="RHEA:13681"/>
        <dbReference type="Rhea" id="RHEA-COMP:11369"/>
        <dbReference type="Rhea" id="RHEA-COMP:11370"/>
        <dbReference type="ChEBI" id="CHEBI:15378"/>
        <dbReference type="ChEBI" id="CHEBI:57856"/>
        <dbReference type="ChEBI" id="CHEBI:59789"/>
        <dbReference type="ChEBI" id="CHEBI:85452"/>
        <dbReference type="ChEBI" id="CHEBI:85454"/>
        <dbReference type="EC" id="2.1.1.37"/>
    </reaction>
</comment>
<evidence type="ECO:0000256" key="3">
    <source>
        <dbReference type="ARBA" id="ARBA00022747"/>
    </source>
</evidence>
<dbReference type="Proteomes" id="UP001597171">
    <property type="component" value="Unassembled WGS sequence"/>
</dbReference>
<dbReference type="SUPFAM" id="SSF53335">
    <property type="entry name" value="S-adenosyl-L-methionine-dependent methyltransferases"/>
    <property type="match status" value="1"/>
</dbReference>
<keyword evidence="1 5" id="KW-0489">Methyltransferase</keyword>
<sequence length="260" mass="27189">MPTGNGDQLVAPHLMTMRNAQKPFSAGDEPMHTLTAGGAHPFQVAAFLAQHNTGVVGHPADAPLSTVTGGGVTGYTQQGVVAAHLTKQFGQSVGAELDNCAPTETEKGKTGVVAAHMLNLRGSDRRDAPADEPLRTASGGGNHAAEVRAFLVAYYGSDTDGQGVDDPMRTVTVRDRLGLVTVEGQLYEIVDIGMRMLTARERFRAQGFPDSYVIDRGHDGRRLTLEAQGRMVGNSVCPPLAAALVAANCADMAVAAEAAE</sequence>
<comment type="caution">
    <text evidence="5">The sequence shown here is derived from an EMBL/GenBank/DDBJ whole genome shotgun (WGS) entry which is preliminary data.</text>
</comment>
<reference evidence="6" key="1">
    <citation type="journal article" date="2019" name="Int. J. Syst. Evol. Microbiol.">
        <title>The Global Catalogue of Microorganisms (GCM) 10K type strain sequencing project: providing services to taxonomists for standard genome sequencing and annotation.</title>
        <authorList>
            <consortium name="The Broad Institute Genomics Platform"/>
            <consortium name="The Broad Institute Genome Sequencing Center for Infectious Disease"/>
            <person name="Wu L."/>
            <person name="Ma J."/>
        </authorList>
    </citation>
    <scope>NUCLEOTIDE SEQUENCE [LARGE SCALE GENOMIC DNA]</scope>
    <source>
        <strain evidence="6">CCUG 61696</strain>
    </source>
</reference>
<name>A0ABW3Z3D4_9HYPH</name>
<protein>
    <submittedName>
        <fullName evidence="5">DNA cytosine methyltransferase</fullName>
    </submittedName>
</protein>
<evidence type="ECO:0000313" key="5">
    <source>
        <dbReference type="EMBL" id="MFD1330724.1"/>
    </source>
</evidence>
<evidence type="ECO:0000256" key="1">
    <source>
        <dbReference type="ARBA" id="ARBA00022603"/>
    </source>
</evidence>
<keyword evidence="2" id="KW-0808">Transferase</keyword>
<dbReference type="Pfam" id="PF00145">
    <property type="entry name" value="DNA_methylase"/>
    <property type="match status" value="1"/>
</dbReference>